<name>A0A0C9W3U8_SPHS4</name>
<feature type="compositionally biased region" description="Gly residues" evidence="1">
    <location>
        <begin position="92"/>
        <end position="112"/>
    </location>
</feature>
<proteinExistence type="predicted"/>
<evidence type="ECO:0000256" key="1">
    <source>
        <dbReference type="SAM" id="MobiDB-lite"/>
    </source>
</evidence>
<dbReference type="AlphaFoldDB" id="A0A0C9W3U8"/>
<gene>
    <name evidence="2" type="ORF">M422DRAFT_250659</name>
</gene>
<feature type="compositionally biased region" description="Pro residues" evidence="1">
    <location>
        <begin position="113"/>
        <end position="144"/>
    </location>
</feature>
<evidence type="ECO:0000313" key="2">
    <source>
        <dbReference type="EMBL" id="KIJ45876.1"/>
    </source>
</evidence>
<sequence length="306" mass="33035">MIEFMLYGPAIPWEKEDFTSKMEIKHMQSLVKEWLLMCHLLETRVPKVTIPKFNAVLAADKKLEKRKVADAVKGKETKEVVLLHPTGTPNPLGGGGGPGGGSGDGSGSGGPPGSGPPPPGGGPPGGGPPAGEPDPNPNPGPNPDPGDGDGGGPPDDDGDHSSDDAEDEALNRSYKDNIAIIVKHVVDKDGRNIKVRVPDTFNGSDPDKLRDFILGRRLYFQGNKQAFRSEANQVTFAISYLCGTVLDHFEPYILAFLTKSFSILYPENEAEEQLDLVIFPEDGKASTFFASFKKWKTRTNFSDRSY</sequence>
<dbReference type="Proteomes" id="UP000054279">
    <property type="component" value="Unassembled WGS sequence"/>
</dbReference>
<evidence type="ECO:0000313" key="3">
    <source>
        <dbReference type="Proteomes" id="UP000054279"/>
    </source>
</evidence>
<organism evidence="2 3">
    <name type="scientific">Sphaerobolus stellatus (strain SS14)</name>
    <dbReference type="NCBI Taxonomy" id="990650"/>
    <lineage>
        <taxon>Eukaryota</taxon>
        <taxon>Fungi</taxon>
        <taxon>Dikarya</taxon>
        <taxon>Basidiomycota</taxon>
        <taxon>Agaricomycotina</taxon>
        <taxon>Agaricomycetes</taxon>
        <taxon>Phallomycetidae</taxon>
        <taxon>Geastrales</taxon>
        <taxon>Sphaerobolaceae</taxon>
        <taxon>Sphaerobolus</taxon>
    </lineage>
</organism>
<reference evidence="2 3" key="1">
    <citation type="submission" date="2014-06" db="EMBL/GenBank/DDBJ databases">
        <title>Evolutionary Origins and Diversification of the Mycorrhizal Mutualists.</title>
        <authorList>
            <consortium name="DOE Joint Genome Institute"/>
            <consortium name="Mycorrhizal Genomics Consortium"/>
            <person name="Kohler A."/>
            <person name="Kuo A."/>
            <person name="Nagy L.G."/>
            <person name="Floudas D."/>
            <person name="Copeland A."/>
            <person name="Barry K.W."/>
            <person name="Cichocki N."/>
            <person name="Veneault-Fourrey C."/>
            <person name="LaButti K."/>
            <person name="Lindquist E.A."/>
            <person name="Lipzen A."/>
            <person name="Lundell T."/>
            <person name="Morin E."/>
            <person name="Murat C."/>
            <person name="Riley R."/>
            <person name="Ohm R."/>
            <person name="Sun H."/>
            <person name="Tunlid A."/>
            <person name="Henrissat B."/>
            <person name="Grigoriev I.V."/>
            <person name="Hibbett D.S."/>
            <person name="Martin F."/>
        </authorList>
    </citation>
    <scope>NUCLEOTIDE SEQUENCE [LARGE SCALE GENOMIC DNA]</scope>
    <source>
        <strain evidence="2 3">SS14</strain>
    </source>
</reference>
<feature type="compositionally biased region" description="Basic and acidic residues" evidence="1">
    <location>
        <begin position="159"/>
        <end position="171"/>
    </location>
</feature>
<dbReference type="EMBL" id="KN837110">
    <property type="protein sequence ID" value="KIJ45876.1"/>
    <property type="molecule type" value="Genomic_DNA"/>
</dbReference>
<dbReference type="HOGENOM" id="CLU_909646_0_0_1"/>
<keyword evidence="3" id="KW-1185">Reference proteome</keyword>
<feature type="region of interest" description="Disordered" evidence="1">
    <location>
        <begin position="79"/>
        <end position="171"/>
    </location>
</feature>
<accession>A0A0C9W3U8</accession>
<dbReference type="OrthoDB" id="2691415at2759"/>
<protein>
    <submittedName>
        <fullName evidence="2">Uncharacterized protein</fullName>
    </submittedName>
</protein>